<dbReference type="PROSITE" id="PS50850">
    <property type="entry name" value="MFS"/>
    <property type="match status" value="1"/>
</dbReference>
<gene>
    <name evidence="8" type="primary">TRI12_1</name>
    <name evidence="8" type="ORF">LARI1_G007578</name>
</gene>
<evidence type="ECO:0000256" key="2">
    <source>
        <dbReference type="ARBA" id="ARBA00022448"/>
    </source>
</evidence>
<feature type="transmembrane region" description="Helical" evidence="6">
    <location>
        <begin position="54"/>
        <end position="73"/>
    </location>
</feature>
<feature type="transmembrane region" description="Helical" evidence="6">
    <location>
        <begin position="410"/>
        <end position="435"/>
    </location>
</feature>
<evidence type="ECO:0000256" key="5">
    <source>
        <dbReference type="ARBA" id="ARBA00023136"/>
    </source>
</evidence>
<feature type="transmembrane region" description="Helical" evidence="6">
    <location>
        <begin position="320"/>
        <end position="338"/>
    </location>
</feature>
<keyword evidence="3 6" id="KW-0812">Transmembrane</keyword>
<dbReference type="InterPro" id="IPR036259">
    <property type="entry name" value="MFS_trans_sf"/>
</dbReference>
<feature type="transmembrane region" description="Helical" evidence="6">
    <location>
        <begin position="358"/>
        <end position="379"/>
    </location>
</feature>
<evidence type="ECO:0000313" key="8">
    <source>
        <dbReference type="EMBL" id="TVY13863.1"/>
    </source>
</evidence>
<evidence type="ECO:0000256" key="6">
    <source>
        <dbReference type="SAM" id="Phobius"/>
    </source>
</evidence>
<dbReference type="CDD" id="cd06179">
    <property type="entry name" value="MFS_TRI12_like"/>
    <property type="match status" value="1"/>
</dbReference>
<comment type="subcellular location">
    <subcellularLocation>
        <location evidence="1">Membrane</location>
        <topology evidence="1">Multi-pass membrane protein</topology>
    </subcellularLocation>
</comment>
<evidence type="ECO:0000259" key="7">
    <source>
        <dbReference type="PROSITE" id="PS50850"/>
    </source>
</evidence>
<feature type="transmembrane region" description="Helical" evidence="6">
    <location>
        <begin position="145"/>
        <end position="163"/>
    </location>
</feature>
<evidence type="ECO:0000256" key="4">
    <source>
        <dbReference type="ARBA" id="ARBA00022989"/>
    </source>
</evidence>
<keyword evidence="9" id="KW-1185">Reference proteome</keyword>
<dbReference type="PANTHER" id="PTHR23501:SF195">
    <property type="entry name" value="PEP5"/>
    <property type="match status" value="1"/>
</dbReference>
<dbReference type="GO" id="GO:0005886">
    <property type="term" value="C:plasma membrane"/>
    <property type="evidence" value="ECO:0007669"/>
    <property type="project" value="TreeGrafter"/>
</dbReference>
<keyword evidence="5 6" id="KW-0472">Membrane</keyword>
<dbReference type="InterPro" id="IPR020846">
    <property type="entry name" value="MFS_dom"/>
</dbReference>
<evidence type="ECO:0000313" key="9">
    <source>
        <dbReference type="Proteomes" id="UP000469559"/>
    </source>
</evidence>
<keyword evidence="2" id="KW-0813">Transport</keyword>
<dbReference type="Gene3D" id="1.20.1250.20">
    <property type="entry name" value="MFS general substrate transporter like domains"/>
    <property type="match status" value="2"/>
</dbReference>
<feature type="domain" description="Major facilitator superfamily (MFS) profile" evidence="7">
    <location>
        <begin position="49"/>
        <end position="562"/>
    </location>
</feature>
<evidence type="ECO:0000256" key="3">
    <source>
        <dbReference type="ARBA" id="ARBA00022692"/>
    </source>
</evidence>
<dbReference type="OrthoDB" id="2587356at2759"/>
<comment type="caution">
    <text evidence="8">The sequence shown here is derived from an EMBL/GenBank/DDBJ whole genome shotgun (WGS) entry which is preliminary data.</text>
</comment>
<accession>A0A8T9B5X1</accession>
<dbReference type="AlphaFoldDB" id="A0A8T9B5X1"/>
<feature type="transmembrane region" description="Helical" evidence="6">
    <location>
        <begin position="210"/>
        <end position="230"/>
    </location>
</feature>
<feature type="transmembrane region" description="Helical" evidence="6">
    <location>
        <begin position="283"/>
        <end position="300"/>
    </location>
</feature>
<proteinExistence type="predicted"/>
<feature type="transmembrane region" description="Helical" evidence="6">
    <location>
        <begin position="93"/>
        <end position="113"/>
    </location>
</feature>
<dbReference type="InterPro" id="IPR010573">
    <property type="entry name" value="MFS_Str1/Tri12-like"/>
</dbReference>
<dbReference type="GO" id="GO:0022857">
    <property type="term" value="F:transmembrane transporter activity"/>
    <property type="evidence" value="ECO:0007669"/>
    <property type="project" value="InterPro"/>
</dbReference>
<reference evidence="8 9" key="1">
    <citation type="submission" date="2018-05" db="EMBL/GenBank/DDBJ databases">
        <title>Whole genome sequencing for identification of molecular markers to develop diagnostic detection tools for the regulated plant pathogen Lachnellula willkommii.</title>
        <authorList>
            <person name="Giroux E."/>
            <person name="Bilodeau G."/>
        </authorList>
    </citation>
    <scope>NUCLEOTIDE SEQUENCE [LARGE SCALE GENOMIC DNA]</scope>
    <source>
        <strain evidence="8 9">CBS 203.66</strain>
    </source>
</reference>
<dbReference type="Pfam" id="PF06609">
    <property type="entry name" value="TRI12"/>
    <property type="match status" value="1"/>
</dbReference>
<evidence type="ECO:0000256" key="1">
    <source>
        <dbReference type="ARBA" id="ARBA00004141"/>
    </source>
</evidence>
<feature type="transmembrane region" description="Helical" evidence="6">
    <location>
        <begin position="538"/>
        <end position="557"/>
    </location>
</feature>
<organism evidence="8 9">
    <name type="scientific">Lachnellula arida</name>
    <dbReference type="NCBI Taxonomy" id="1316785"/>
    <lineage>
        <taxon>Eukaryota</taxon>
        <taxon>Fungi</taxon>
        <taxon>Dikarya</taxon>
        <taxon>Ascomycota</taxon>
        <taxon>Pezizomycotina</taxon>
        <taxon>Leotiomycetes</taxon>
        <taxon>Helotiales</taxon>
        <taxon>Lachnaceae</taxon>
        <taxon>Lachnellula</taxon>
    </lineage>
</organism>
<dbReference type="SUPFAM" id="SSF103473">
    <property type="entry name" value="MFS general substrate transporter"/>
    <property type="match status" value="1"/>
</dbReference>
<dbReference type="EMBL" id="QGMF01000833">
    <property type="protein sequence ID" value="TVY13863.1"/>
    <property type="molecule type" value="Genomic_DNA"/>
</dbReference>
<keyword evidence="4 6" id="KW-1133">Transmembrane helix</keyword>
<protein>
    <submittedName>
        <fullName evidence="8">Trichothecene efflux pump TRI12</fullName>
    </submittedName>
</protein>
<feature type="transmembrane region" description="Helical" evidence="6">
    <location>
        <begin position="184"/>
        <end position="204"/>
    </location>
</feature>
<sequence length="587" mass="62605">MAAQAKDDGLSSEQIEGLEEKAADSKFDVETESAIQTSNTLDLEQEYQVSRRTYVVLLIMGLTWGTCTLANVGPSTTYSYAVAQLGGKSIGSWVPNAALFPLIGLQPLWGALADRFGKKWFIVAGGLCGIVGNVVAATAQDIETVIGGQALNGVGSSLFLLVVPASMEIVTAKTRPYAQACTGFFNSSMAIIGLVAAGCFAKLSVNGWRWVFYFDAIFFGISGLLILIFYNPPPTHLHRESNIMSRFKGIDYIGILLLLLGVVGLVTSLTWGGNAYPWDSSRVLAMLILGVVFLIAFGLYETFGRKDGLIDHRFLFSRNFLLILSVAFVDGMLLYGVNSFFPVEASAIFTSDPVKVNAYLLPLNFFVIVGVIASGYILGKTHSYRIMLCLSLLLISVFCGLLALVTPSRIAMTLVFTAFIGLGVGVTTVIPVVVLTYSVPSYLIGTAGTILASTRALGGTIGITIFSSIYGNQMTKNLPTGVAKIALTAGLPKTSIPQFLSALLDSTGSLTAVPGVTPSIISAATKAVADITAKSFKYVWIANMAIGVTSTILCLFLQPVDQKMTVHIESALEASELRHKQQITALP</sequence>
<feature type="transmembrane region" description="Helical" evidence="6">
    <location>
        <begin position="120"/>
        <end position="139"/>
    </location>
</feature>
<name>A0A8T9B5X1_9HELO</name>
<feature type="transmembrane region" description="Helical" evidence="6">
    <location>
        <begin position="442"/>
        <end position="470"/>
    </location>
</feature>
<dbReference type="InterPro" id="IPR053791">
    <property type="entry name" value="MFS_Tri12-like"/>
</dbReference>
<feature type="transmembrane region" description="Helical" evidence="6">
    <location>
        <begin position="250"/>
        <end position="271"/>
    </location>
</feature>
<dbReference type="Proteomes" id="UP000469559">
    <property type="component" value="Unassembled WGS sequence"/>
</dbReference>
<feature type="transmembrane region" description="Helical" evidence="6">
    <location>
        <begin position="386"/>
        <end position="404"/>
    </location>
</feature>
<dbReference type="PANTHER" id="PTHR23501">
    <property type="entry name" value="MAJOR FACILITATOR SUPERFAMILY"/>
    <property type="match status" value="1"/>
</dbReference>